<feature type="chain" id="PRO_5044400084" description="Lytic polysaccharide monooxygenase" evidence="1">
    <location>
        <begin position="20"/>
        <end position="415"/>
    </location>
</feature>
<dbReference type="Gene3D" id="2.70.50.70">
    <property type="match status" value="1"/>
</dbReference>
<organism evidence="2 3">
    <name type="scientific">Aureobasidium pullulans</name>
    <name type="common">Black yeast</name>
    <name type="synonym">Pullularia pullulans</name>
    <dbReference type="NCBI Taxonomy" id="5580"/>
    <lineage>
        <taxon>Eukaryota</taxon>
        <taxon>Fungi</taxon>
        <taxon>Dikarya</taxon>
        <taxon>Ascomycota</taxon>
        <taxon>Pezizomycotina</taxon>
        <taxon>Dothideomycetes</taxon>
        <taxon>Dothideomycetidae</taxon>
        <taxon>Dothideales</taxon>
        <taxon>Saccotheciaceae</taxon>
        <taxon>Aureobasidium</taxon>
    </lineage>
</organism>
<keyword evidence="1" id="KW-0732">Signal</keyword>
<feature type="signal peptide" evidence="1">
    <location>
        <begin position="1"/>
        <end position="19"/>
    </location>
</feature>
<protein>
    <recommendedName>
        <fullName evidence="4">Lytic polysaccharide monooxygenase</fullName>
    </recommendedName>
</protein>
<evidence type="ECO:0000256" key="1">
    <source>
        <dbReference type="SAM" id="SignalP"/>
    </source>
</evidence>
<dbReference type="PANTHER" id="PTHR36182:SF2">
    <property type="entry name" value="LYTIC POLYSACCHARIDE MONOOXYGENASE"/>
    <property type="match status" value="1"/>
</dbReference>
<evidence type="ECO:0008006" key="4">
    <source>
        <dbReference type="Google" id="ProtNLM"/>
    </source>
</evidence>
<gene>
    <name evidence="2" type="ORF">D6D10_09240</name>
</gene>
<proteinExistence type="predicted"/>
<name>A0A4S9E4N9_AURPU</name>
<dbReference type="AlphaFoldDB" id="A0A4S9E4N9"/>
<sequence>MMFKQSLLGASALLMTANAHLFISSPKPIAGTALKDPLAMDGSNFPCHGVTLPGSGGQNMAVGSDQKLAFDLGNGDNWAVHGGGSCQLSITYETDPQKVKQASAWKVIYSIEGGCPTNSLANLNGNYTGPLGNYTNAVACDDDPYSNNFDCVNSFDFKIPEGVKNGQATLAWTWFNTVGNREIYMNCVAVDITGGSDDSTMSDFPNIYLANMGPAYGGSTVEDQNVKFPEPGKYVTTKTAVTTYMSQGVARTVSTARSYPLVVPGSAAPATSYGAVPTSYAAEPSSYAPGSAYAPAPTSYAAAPSSYAAVPTLATSVSIVPAPSGTGYVGSYNSTNSTSGACSSGKVSCPTPGELMCIDDKTFGICDIDYCAVPRPVSVGTTCSNGIVDKRDVVRRRSSRIHRHIPGHIHHKFSF</sequence>
<reference evidence="2 3" key="1">
    <citation type="submission" date="2018-10" db="EMBL/GenBank/DDBJ databases">
        <title>Fifty Aureobasidium pullulans genomes reveal a recombining polyextremotolerant generalist.</title>
        <authorList>
            <person name="Gostincar C."/>
            <person name="Turk M."/>
            <person name="Zajc J."/>
            <person name="Gunde-Cimerman N."/>
        </authorList>
    </citation>
    <scope>NUCLEOTIDE SEQUENCE [LARGE SCALE GENOMIC DNA]</scope>
    <source>
        <strain evidence="2 3">EXF-9785</strain>
    </source>
</reference>
<dbReference type="EMBL" id="QZAV01000369">
    <property type="protein sequence ID" value="THX28240.1"/>
    <property type="molecule type" value="Genomic_DNA"/>
</dbReference>
<dbReference type="Proteomes" id="UP000308953">
    <property type="component" value="Unassembled WGS sequence"/>
</dbReference>
<comment type="caution">
    <text evidence="2">The sequence shown here is derived from an EMBL/GenBank/DDBJ whole genome shotgun (WGS) entry which is preliminary data.</text>
</comment>
<evidence type="ECO:0000313" key="3">
    <source>
        <dbReference type="Proteomes" id="UP000308953"/>
    </source>
</evidence>
<accession>A0A4S9E4N9</accession>
<evidence type="ECO:0000313" key="2">
    <source>
        <dbReference type="EMBL" id="THX28240.1"/>
    </source>
</evidence>
<dbReference type="PANTHER" id="PTHR36182">
    <property type="entry name" value="PROTEIN, PUTATIVE (AFU_ORTHOLOGUE AFUA_6G10930)-RELATED"/>
    <property type="match status" value="1"/>
</dbReference>